<dbReference type="GO" id="GO:0030288">
    <property type="term" value="C:outer membrane-bounded periplasmic space"/>
    <property type="evidence" value="ECO:0007669"/>
    <property type="project" value="TreeGrafter"/>
</dbReference>
<evidence type="ECO:0000256" key="1">
    <source>
        <dbReference type="SAM" id="SignalP"/>
    </source>
</evidence>
<comment type="caution">
    <text evidence="3">The sequence shown here is derived from an EMBL/GenBank/DDBJ whole genome shotgun (WGS) entry which is preliminary data.</text>
</comment>
<keyword evidence="1" id="KW-0732">Signal</keyword>
<proteinExistence type="predicted"/>
<dbReference type="GO" id="GO:0007165">
    <property type="term" value="P:signal transduction"/>
    <property type="evidence" value="ECO:0007669"/>
    <property type="project" value="TreeGrafter"/>
</dbReference>
<dbReference type="SUPFAM" id="SSF52096">
    <property type="entry name" value="ClpP/crotonase"/>
    <property type="match status" value="1"/>
</dbReference>
<evidence type="ECO:0000259" key="2">
    <source>
        <dbReference type="SMART" id="SM00245"/>
    </source>
</evidence>
<protein>
    <recommendedName>
        <fullName evidence="2">Tail specific protease domain-containing protein</fullName>
    </recommendedName>
</protein>
<dbReference type="AlphaFoldDB" id="A0A4Z0PF30"/>
<organism evidence="3 4">
    <name type="scientific">Hymenobacter elongatus</name>
    <dbReference type="NCBI Taxonomy" id="877208"/>
    <lineage>
        <taxon>Bacteria</taxon>
        <taxon>Pseudomonadati</taxon>
        <taxon>Bacteroidota</taxon>
        <taxon>Cytophagia</taxon>
        <taxon>Cytophagales</taxon>
        <taxon>Hymenobacteraceae</taxon>
        <taxon>Hymenobacter</taxon>
    </lineage>
</organism>
<dbReference type="PANTHER" id="PTHR32060">
    <property type="entry name" value="TAIL-SPECIFIC PROTEASE"/>
    <property type="match status" value="1"/>
</dbReference>
<dbReference type="InterPro" id="IPR005151">
    <property type="entry name" value="Tail-specific_protease"/>
</dbReference>
<dbReference type="GO" id="GO:0008236">
    <property type="term" value="F:serine-type peptidase activity"/>
    <property type="evidence" value="ECO:0007669"/>
    <property type="project" value="InterPro"/>
</dbReference>
<dbReference type="Gene3D" id="3.90.226.10">
    <property type="entry name" value="2-enoyl-CoA Hydratase, Chain A, domain 1"/>
    <property type="match status" value="1"/>
</dbReference>
<dbReference type="InterPro" id="IPR029045">
    <property type="entry name" value="ClpP/crotonase-like_dom_sf"/>
</dbReference>
<gene>
    <name evidence="3" type="ORF">E5J99_19395</name>
</gene>
<sequence length="348" mass="37708">MKHFLGLVLCGFLAFSAAAQNITAPLPDSVKAHLDNTLAVLQANALGRDNIDWAGLRTTVYQKVQGARTVRETLPVYAYIFEQLHDDHGYLTYKGKDYKWRKPRAAYANAAVKAAVAQKPTIRVRVLEGRIGYVQLPGNSPGGSLEKMRQEAQLLRDSLCAINSNKIKAWIIDLRLNTGGSMAPMLGGLGTLIGDGPLGGFVDKDGKPDGNWYLRHGDFYFDTLAATHSQDRCPVRRTDKPIAVLLSGLTASSGEIVAIGLHGRPATRFFGEPTYGLTTANAGYPVDKDTFLTIAALVEADRTGKLHAPNVLPDVLITGGDNFAEPTKDAKVLAALQWLKTQKAGQKR</sequence>
<accession>A0A4Z0PF30</accession>
<feature type="chain" id="PRO_5021508933" description="Tail specific protease domain-containing protein" evidence="1">
    <location>
        <begin position="20"/>
        <end position="348"/>
    </location>
</feature>
<evidence type="ECO:0000313" key="4">
    <source>
        <dbReference type="Proteomes" id="UP000297739"/>
    </source>
</evidence>
<name>A0A4Z0PF30_9BACT</name>
<reference evidence="3 4" key="1">
    <citation type="submission" date="2019-04" db="EMBL/GenBank/DDBJ databases">
        <authorList>
            <person name="Feng G."/>
            <person name="Zhang J."/>
            <person name="Zhu H."/>
        </authorList>
    </citation>
    <scope>NUCLEOTIDE SEQUENCE [LARGE SCALE GENOMIC DNA]</scope>
    <source>
        <strain evidence="3 4">JCM 17223</strain>
    </source>
</reference>
<evidence type="ECO:0000313" key="3">
    <source>
        <dbReference type="EMBL" id="TGE13432.1"/>
    </source>
</evidence>
<dbReference type="RefSeq" id="WP_135499471.1">
    <property type="nucleotide sequence ID" value="NZ_SRLD01000055.1"/>
</dbReference>
<dbReference type="Pfam" id="PF03572">
    <property type="entry name" value="Peptidase_S41"/>
    <property type="match status" value="1"/>
</dbReference>
<dbReference type="GO" id="GO:0006508">
    <property type="term" value="P:proteolysis"/>
    <property type="evidence" value="ECO:0007669"/>
    <property type="project" value="InterPro"/>
</dbReference>
<dbReference type="GO" id="GO:0004175">
    <property type="term" value="F:endopeptidase activity"/>
    <property type="evidence" value="ECO:0007669"/>
    <property type="project" value="TreeGrafter"/>
</dbReference>
<dbReference type="PANTHER" id="PTHR32060:SF30">
    <property type="entry name" value="CARBOXY-TERMINAL PROCESSING PROTEASE CTPA"/>
    <property type="match status" value="1"/>
</dbReference>
<keyword evidence="4" id="KW-1185">Reference proteome</keyword>
<feature type="signal peptide" evidence="1">
    <location>
        <begin position="1"/>
        <end position="19"/>
    </location>
</feature>
<feature type="domain" description="Tail specific protease" evidence="2">
    <location>
        <begin position="109"/>
        <end position="318"/>
    </location>
</feature>
<dbReference type="SMART" id="SM00245">
    <property type="entry name" value="TSPc"/>
    <property type="match status" value="1"/>
</dbReference>
<dbReference type="EMBL" id="SRLD01000055">
    <property type="protein sequence ID" value="TGE13432.1"/>
    <property type="molecule type" value="Genomic_DNA"/>
</dbReference>
<dbReference type="OrthoDB" id="7314861at2"/>
<dbReference type="Proteomes" id="UP000297739">
    <property type="component" value="Unassembled WGS sequence"/>
</dbReference>